<sequence length="226" mass="24181">MRLAIYATPGADTVLWRRGSAWLGRDAVSDTPLEQPALTGVAPHRLAALTGAAARYGWHATVRPPFALATGADARAVLDAVAGLAARYAAFDVPLEVGELAGFPVLRPTGAEAELAELAAAATVTLAPFVAPLDDAEIGRRAAGFDRRRQTLTARWGYPHLFEHYRFHFTLAAPCAADERARLAEAARRHFGAAPLFRFDALSVFVEPVPDAPFRLLARCPFGGGR</sequence>
<dbReference type="STRING" id="1452487.AVW16_00440"/>
<evidence type="ECO:0000313" key="1">
    <source>
        <dbReference type="EMBL" id="KZE31686.1"/>
    </source>
</evidence>
<proteinExistence type="predicted"/>
<reference evidence="2" key="1">
    <citation type="submission" date="2016-01" db="EMBL/GenBank/DDBJ databases">
        <title>Draft genome of Chromobacterium sp. F49.</title>
        <authorList>
            <person name="Hong K.W."/>
        </authorList>
    </citation>
    <scope>NUCLEOTIDE SEQUENCE [LARGE SCALE GENOMIC DNA]</scope>
    <source>
        <strain evidence="2">CN10</strain>
    </source>
</reference>
<dbReference type="EMBL" id="LQQU01000023">
    <property type="protein sequence ID" value="KZE31686.1"/>
    <property type="molecule type" value="Genomic_DNA"/>
</dbReference>
<organism evidence="1 2">
    <name type="scientific">Crenobacter luteus</name>
    <dbReference type="NCBI Taxonomy" id="1452487"/>
    <lineage>
        <taxon>Bacteria</taxon>
        <taxon>Pseudomonadati</taxon>
        <taxon>Pseudomonadota</taxon>
        <taxon>Betaproteobacteria</taxon>
        <taxon>Neisseriales</taxon>
        <taxon>Neisseriaceae</taxon>
        <taxon>Crenobacter</taxon>
    </lineage>
</organism>
<protein>
    <recommendedName>
        <fullName evidence="3">Phosphonate metabolism protein</fullName>
    </recommendedName>
</protein>
<evidence type="ECO:0000313" key="2">
    <source>
        <dbReference type="Proteomes" id="UP000076625"/>
    </source>
</evidence>
<accession>A0A163CEN3</accession>
<gene>
    <name evidence="1" type="ORF">AVW16_00440</name>
</gene>
<evidence type="ECO:0008006" key="3">
    <source>
        <dbReference type="Google" id="ProtNLM"/>
    </source>
</evidence>
<dbReference type="InterPro" id="IPR009389">
    <property type="entry name" value="DUF1045"/>
</dbReference>
<dbReference type="PIRSF" id="PIRSF033328">
    <property type="entry name" value="Phest_Mll4975"/>
    <property type="match status" value="1"/>
</dbReference>
<dbReference type="Pfam" id="PF06299">
    <property type="entry name" value="DUF1045"/>
    <property type="match status" value="1"/>
</dbReference>
<name>A0A163CEN3_9NEIS</name>
<comment type="caution">
    <text evidence="1">The sequence shown here is derived from an EMBL/GenBank/DDBJ whole genome shotgun (WGS) entry which is preliminary data.</text>
</comment>
<keyword evidence="2" id="KW-1185">Reference proteome</keyword>
<dbReference type="Proteomes" id="UP000076625">
    <property type="component" value="Unassembled WGS sequence"/>
</dbReference>
<dbReference type="AlphaFoldDB" id="A0A163CEN3"/>